<dbReference type="SMART" id="SM00283">
    <property type="entry name" value="MA"/>
    <property type="match status" value="1"/>
</dbReference>
<protein>
    <submittedName>
        <fullName evidence="5">Methyl-accepting chemotaxis protein</fullName>
    </submittedName>
</protein>
<dbReference type="InterPro" id="IPR044398">
    <property type="entry name" value="Globin-sensor_dom"/>
</dbReference>
<reference evidence="5 6" key="1">
    <citation type="journal article" date="2016" name="Int. J. Syst. Evol. Microbiol.">
        <title>Labrenzia salina sp. nov., isolated from the rhizosphere of the halophyte Arthrocnemum macrostachyum.</title>
        <authorList>
            <person name="Camacho M."/>
            <person name="Redondo-Gomez S."/>
            <person name="Rodriguez-Llorente I."/>
            <person name="Rohde M."/>
            <person name="Sproer C."/>
            <person name="Schumann P."/>
            <person name="Klenk H.P."/>
            <person name="Montero-Calasanz M.D.C."/>
        </authorList>
    </citation>
    <scope>NUCLEOTIDE SEQUENCE [LARGE SCALE GENOMIC DNA]</scope>
    <source>
        <strain evidence="5 6">DSM 29163</strain>
    </source>
</reference>
<evidence type="ECO:0000313" key="5">
    <source>
        <dbReference type="EMBL" id="MCX2723654.1"/>
    </source>
</evidence>
<dbReference type="Proteomes" id="UP001300261">
    <property type="component" value="Unassembled WGS sequence"/>
</dbReference>
<dbReference type="Pfam" id="PF13682">
    <property type="entry name" value="CZB"/>
    <property type="match status" value="1"/>
</dbReference>
<keyword evidence="6" id="KW-1185">Reference proteome</keyword>
<keyword evidence="1 3" id="KW-0807">Transducer</keyword>
<evidence type="ECO:0000313" key="6">
    <source>
        <dbReference type="Proteomes" id="UP001300261"/>
    </source>
</evidence>
<evidence type="ECO:0000259" key="4">
    <source>
        <dbReference type="PROSITE" id="PS50111"/>
    </source>
</evidence>
<dbReference type="InterPro" id="IPR004090">
    <property type="entry name" value="Chemotax_Me-accpt_rcpt"/>
</dbReference>
<dbReference type="CDD" id="cd01068">
    <property type="entry name" value="globin_sensor"/>
    <property type="match status" value="1"/>
</dbReference>
<dbReference type="EMBL" id="JAPEVI010000003">
    <property type="protein sequence ID" value="MCX2723654.1"/>
    <property type="molecule type" value="Genomic_DNA"/>
</dbReference>
<dbReference type="InterPro" id="IPR012292">
    <property type="entry name" value="Globin/Proto"/>
</dbReference>
<sequence>MSAPEKSAPSQTGNVAKYLRFMSKSGSNTQSAQRAWKTLQPALPEILGRFYDDLLAQEELRQKMGKHEQNTAPLKNAQTRHWEYIFNNDPDPEFFRQSARIGVAHVRIGLGAEWLMSAFGRLLNEAIPIIVKKHRFSHSAMIETLQTVVTRFFLDMVMAQRAFEVEQRRLEDINKKEADSLLNLRATADTICELNELVMAMALLSRNTQDANANGQSISVAVEELVASIGQISENSEGAAQEAIQTNNAAKDGLAKMSAVSNAIGEISSTSRQTSRSLQDLNEAASQISEFLSVIQSIADQTNLLALNATIEAARAGEAGRGFAVVAAEVKTLAAQTGKATEDISQRIEALTAGMETIQSAIESSEGAINKGEEAIGSANEIMQSIDGMVSTVSERVTQITGILHQQKDASHEIAQNVSNVAALNESTDSQLKDMHIILQNSNNQFNDNAQSLVNADSAQSLCEMARIDHVLFKKRVVDTVTGHDNWTCAELPDHHHCSLGKWCDGVQDERIKAHPAYQRLLAPHKAVHDAGHRALSAIEAGRATEAFTALAELDEASKGVLEGLARLSTAMENGLGDAGATKANRVAGASGSQ</sequence>
<dbReference type="PANTHER" id="PTHR32089:SF112">
    <property type="entry name" value="LYSOZYME-LIKE PROTEIN-RELATED"/>
    <property type="match status" value="1"/>
</dbReference>
<dbReference type="PROSITE" id="PS50111">
    <property type="entry name" value="CHEMOTAXIS_TRANSDUC_2"/>
    <property type="match status" value="1"/>
</dbReference>
<dbReference type="Pfam" id="PF00015">
    <property type="entry name" value="MCPsignal"/>
    <property type="match status" value="1"/>
</dbReference>
<dbReference type="CDD" id="cd11386">
    <property type="entry name" value="MCP_signal"/>
    <property type="match status" value="1"/>
</dbReference>
<feature type="domain" description="Methyl-accepting transducer" evidence="4">
    <location>
        <begin position="186"/>
        <end position="422"/>
    </location>
</feature>
<evidence type="ECO:0000256" key="1">
    <source>
        <dbReference type="ARBA" id="ARBA00023224"/>
    </source>
</evidence>
<evidence type="ECO:0000256" key="3">
    <source>
        <dbReference type="PROSITE-ProRule" id="PRU00284"/>
    </source>
</evidence>
<proteinExistence type="inferred from homology"/>
<dbReference type="Gene3D" id="1.10.287.950">
    <property type="entry name" value="Methyl-accepting chemotaxis protein"/>
    <property type="match status" value="1"/>
</dbReference>
<dbReference type="RefSeq" id="WP_265963423.1">
    <property type="nucleotide sequence ID" value="NZ_JAPEVI010000003.1"/>
</dbReference>
<evidence type="ECO:0000256" key="2">
    <source>
        <dbReference type="ARBA" id="ARBA00029447"/>
    </source>
</evidence>
<dbReference type="Gene3D" id="1.10.490.10">
    <property type="entry name" value="Globins"/>
    <property type="match status" value="1"/>
</dbReference>
<organism evidence="5 6">
    <name type="scientific">Roseibium salinum</name>
    <dbReference type="NCBI Taxonomy" id="1604349"/>
    <lineage>
        <taxon>Bacteria</taxon>
        <taxon>Pseudomonadati</taxon>
        <taxon>Pseudomonadota</taxon>
        <taxon>Alphaproteobacteria</taxon>
        <taxon>Hyphomicrobiales</taxon>
        <taxon>Stappiaceae</taxon>
        <taxon>Roseibium</taxon>
    </lineage>
</organism>
<dbReference type="SUPFAM" id="SSF58104">
    <property type="entry name" value="Methyl-accepting chemotaxis protein (MCP) signaling domain"/>
    <property type="match status" value="1"/>
</dbReference>
<name>A0ABT3R326_9HYPH</name>
<gene>
    <name evidence="5" type="ORF">ON753_14955</name>
</gene>
<dbReference type="Gene3D" id="1.20.120.30">
    <property type="entry name" value="Aspartate receptor, ligand-binding domain"/>
    <property type="match status" value="1"/>
</dbReference>
<dbReference type="Pfam" id="PF11563">
    <property type="entry name" value="Protoglobin"/>
    <property type="match status" value="1"/>
</dbReference>
<dbReference type="InterPro" id="IPR004089">
    <property type="entry name" value="MCPsignal_dom"/>
</dbReference>
<accession>A0ABT3R326</accession>
<dbReference type="PANTHER" id="PTHR32089">
    <property type="entry name" value="METHYL-ACCEPTING CHEMOTAXIS PROTEIN MCPB"/>
    <property type="match status" value="1"/>
</dbReference>
<dbReference type="InterPro" id="IPR025991">
    <property type="entry name" value="Chemoreceptor_zinc-bind_dom"/>
</dbReference>
<dbReference type="InterPro" id="IPR039379">
    <property type="entry name" value="Protoglobin_sensor_dom"/>
</dbReference>
<dbReference type="SUPFAM" id="SSF46458">
    <property type="entry name" value="Globin-like"/>
    <property type="match status" value="1"/>
</dbReference>
<dbReference type="PRINTS" id="PR00260">
    <property type="entry name" value="CHEMTRNSDUCR"/>
</dbReference>
<comment type="caution">
    <text evidence="5">The sequence shown here is derived from an EMBL/GenBank/DDBJ whole genome shotgun (WGS) entry which is preliminary data.</text>
</comment>
<dbReference type="InterPro" id="IPR009050">
    <property type="entry name" value="Globin-like_sf"/>
</dbReference>
<comment type="similarity">
    <text evidence="2">Belongs to the methyl-accepting chemotaxis (MCP) protein family.</text>
</comment>